<organism evidence="2 3">
    <name type="scientific">Meripilus lineatus</name>
    <dbReference type="NCBI Taxonomy" id="2056292"/>
    <lineage>
        <taxon>Eukaryota</taxon>
        <taxon>Fungi</taxon>
        <taxon>Dikarya</taxon>
        <taxon>Basidiomycota</taxon>
        <taxon>Agaricomycotina</taxon>
        <taxon>Agaricomycetes</taxon>
        <taxon>Polyporales</taxon>
        <taxon>Meripilaceae</taxon>
        <taxon>Meripilus</taxon>
    </lineage>
</organism>
<evidence type="ECO:0000256" key="1">
    <source>
        <dbReference type="SAM" id="MobiDB-lite"/>
    </source>
</evidence>
<sequence length="289" mass="31908">MQAALGERQSFEDARIYQEELTRLGFGRALWRSDTSIEIGDVALLDHSGDLVRLFNIFRAGDKETVPSGFKPFGELDEDLRVSFADYLTPGAFYGAGVRFSPTTDSMLGDTRLLRYEIHPGLSRCGALLLLSRPACFESLRDNARLKEYTKDNFQSWVDFANSKGYDLNGLDGLAGPILVTGHTKTSKCTKIVWNLSGAISVNGDNGVQPAISGEGESRALRIQVRDESNTPVEQPHNQCIFINYYTVRRRRFLPPLVKAAAGPSSPGDIDRGPPPCSVFLRSRVKTTT</sequence>
<comment type="caution">
    <text evidence="2">The sequence shown here is derived from an EMBL/GenBank/DDBJ whole genome shotgun (WGS) entry which is preliminary data.</text>
</comment>
<gene>
    <name evidence="2" type="ORF">NLI96_g2214</name>
</gene>
<evidence type="ECO:0000313" key="2">
    <source>
        <dbReference type="EMBL" id="KAJ3489309.1"/>
    </source>
</evidence>
<reference evidence="2" key="1">
    <citation type="submission" date="2022-07" db="EMBL/GenBank/DDBJ databases">
        <title>Genome Sequence of Physisporinus lineatus.</title>
        <authorList>
            <person name="Buettner E."/>
        </authorList>
    </citation>
    <scope>NUCLEOTIDE SEQUENCE</scope>
    <source>
        <strain evidence="2">VT162</strain>
    </source>
</reference>
<keyword evidence="3" id="KW-1185">Reference proteome</keyword>
<proteinExistence type="predicted"/>
<dbReference type="AlphaFoldDB" id="A0AAD5YHN8"/>
<dbReference type="EMBL" id="JANAWD010000048">
    <property type="protein sequence ID" value="KAJ3489309.1"/>
    <property type="molecule type" value="Genomic_DNA"/>
</dbReference>
<name>A0AAD5YHN8_9APHY</name>
<feature type="region of interest" description="Disordered" evidence="1">
    <location>
        <begin position="262"/>
        <end position="289"/>
    </location>
</feature>
<dbReference type="Proteomes" id="UP001212997">
    <property type="component" value="Unassembled WGS sequence"/>
</dbReference>
<evidence type="ECO:0000313" key="3">
    <source>
        <dbReference type="Proteomes" id="UP001212997"/>
    </source>
</evidence>
<protein>
    <submittedName>
        <fullName evidence="2">Uncharacterized protein</fullName>
    </submittedName>
</protein>
<accession>A0AAD5YHN8</accession>